<dbReference type="PROSITE" id="PS51767">
    <property type="entry name" value="PEPTIDASE_A1"/>
    <property type="match status" value="1"/>
</dbReference>
<dbReference type="InterPro" id="IPR021109">
    <property type="entry name" value="Peptidase_aspartic_dom_sf"/>
</dbReference>
<dbReference type="OrthoDB" id="771136at2759"/>
<evidence type="ECO:0000313" key="14">
    <source>
        <dbReference type="Proteomes" id="UP000290189"/>
    </source>
</evidence>
<evidence type="ECO:0000256" key="4">
    <source>
        <dbReference type="ARBA" id="ARBA00022801"/>
    </source>
</evidence>
<evidence type="ECO:0000256" key="9">
    <source>
        <dbReference type="SAM" id="SignalP"/>
    </source>
</evidence>
<name>A0A0G4ITJ9_PLABS</name>
<geneLocation type="mitochondrion" evidence="12"/>
<dbReference type="InterPro" id="IPR033121">
    <property type="entry name" value="PEPTIDASE_A1"/>
</dbReference>
<dbReference type="OMA" id="KGEYMIS"/>
<dbReference type="EMBL" id="OVEO01000004">
    <property type="protein sequence ID" value="SPQ95806.1"/>
    <property type="molecule type" value="Genomic_DNA"/>
</dbReference>
<evidence type="ECO:0000259" key="10">
    <source>
        <dbReference type="PROSITE" id="PS51767"/>
    </source>
</evidence>
<evidence type="ECO:0000313" key="13">
    <source>
        <dbReference type="Proteomes" id="UP000039324"/>
    </source>
</evidence>
<dbReference type="Proteomes" id="UP000039324">
    <property type="component" value="Unassembled WGS sequence"/>
</dbReference>
<dbReference type="GO" id="GO:0006508">
    <property type="term" value="P:proteolysis"/>
    <property type="evidence" value="ECO:0007669"/>
    <property type="project" value="UniProtKB-KW"/>
</dbReference>
<feature type="domain" description="Peptidase A1" evidence="10">
    <location>
        <begin position="106"/>
        <end position="414"/>
    </location>
</feature>
<evidence type="ECO:0000256" key="5">
    <source>
        <dbReference type="ARBA" id="ARBA00023157"/>
    </source>
</evidence>
<evidence type="ECO:0000256" key="1">
    <source>
        <dbReference type="ARBA" id="ARBA00007447"/>
    </source>
</evidence>
<feature type="active site" evidence="7">
    <location>
        <position position="124"/>
    </location>
</feature>
<dbReference type="InterPro" id="IPR001461">
    <property type="entry name" value="Aspartic_peptidase_A1"/>
</dbReference>
<dbReference type="SUPFAM" id="SSF50630">
    <property type="entry name" value="Acid proteases"/>
    <property type="match status" value="1"/>
</dbReference>
<keyword evidence="6" id="KW-0325">Glycoprotein</keyword>
<dbReference type="FunFam" id="2.40.70.10:FF:000149">
    <property type="entry name" value="Uncharacterized protein"/>
    <property type="match status" value="1"/>
</dbReference>
<keyword evidence="12" id="KW-0496">Mitochondrion</keyword>
<evidence type="ECO:0000313" key="11">
    <source>
        <dbReference type="EMBL" id="CEO98567.1"/>
    </source>
</evidence>
<gene>
    <name evidence="11" type="ORF">PBRA_006681</name>
    <name evidence="12" type="ORF">PLBR_LOCUS3021</name>
</gene>
<dbReference type="Pfam" id="PF00026">
    <property type="entry name" value="Asp"/>
    <property type="match status" value="1"/>
</dbReference>
<dbReference type="PANTHER" id="PTHR47966">
    <property type="entry name" value="BETA-SITE APP-CLEAVING ENZYME, ISOFORM A-RELATED"/>
    <property type="match status" value="1"/>
</dbReference>
<dbReference type="GO" id="GO:0004190">
    <property type="term" value="F:aspartic-type endopeptidase activity"/>
    <property type="evidence" value="ECO:0007669"/>
    <property type="project" value="UniProtKB-KW"/>
</dbReference>
<feature type="chain" id="PRO_5033223948" description="Peptidase A1 domain-containing protein" evidence="9">
    <location>
        <begin position="26"/>
        <end position="418"/>
    </location>
</feature>
<evidence type="ECO:0000256" key="3">
    <source>
        <dbReference type="ARBA" id="ARBA00022750"/>
    </source>
</evidence>
<keyword evidence="9" id="KW-0732">Signal</keyword>
<feature type="signal peptide" evidence="9">
    <location>
        <begin position="1"/>
        <end position="25"/>
    </location>
</feature>
<accession>A0A0G4ITJ9</accession>
<proteinExistence type="inferred from homology"/>
<comment type="similarity">
    <text evidence="1 8">Belongs to the peptidase A1 family.</text>
</comment>
<dbReference type="PRINTS" id="PR00792">
    <property type="entry name" value="PEPSIN"/>
</dbReference>
<feature type="active site" evidence="7">
    <location>
        <position position="301"/>
    </location>
</feature>
<dbReference type="EMBL" id="CDSF01000085">
    <property type="protein sequence ID" value="CEO98567.1"/>
    <property type="molecule type" value="Genomic_DNA"/>
</dbReference>
<dbReference type="PANTHER" id="PTHR47966:SF51">
    <property type="entry name" value="BETA-SITE APP-CLEAVING ENZYME, ISOFORM A-RELATED"/>
    <property type="match status" value="1"/>
</dbReference>
<reference evidence="12 14" key="2">
    <citation type="submission" date="2018-03" db="EMBL/GenBank/DDBJ databases">
        <authorList>
            <person name="Fogelqvist J."/>
        </authorList>
    </citation>
    <scope>NUCLEOTIDE SEQUENCE [LARGE SCALE GENOMIC DNA]</scope>
</reference>
<evidence type="ECO:0000256" key="7">
    <source>
        <dbReference type="PIRSR" id="PIRSR601461-1"/>
    </source>
</evidence>
<dbReference type="InterPro" id="IPR001969">
    <property type="entry name" value="Aspartic_peptidase_AS"/>
</dbReference>
<evidence type="ECO:0000256" key="8">
    <source>
        <dbReference type="RuleBase" id="RU000454"/>
    </source>
</evidence>
<dbReference type="STRING" id="37360.A0A0G4ITJ9"/>
<protein>
    <recommendedName>
        <fullName evidence="10">Peptidase A1 domain-containing protein</fullName>
    </recommendedName>
</protein>
<keyword evidence="2 8" id="KW-0645">Protease</keyword>
<evidence type="ECO:0000256" key="6">
    <source>
        <dbReference type="ARBA" id="ARBA00023180"/>
    </source>
</evidence>
<keyword evidence="13" id="KW-1185">Reference proteome</keyword>
<dbReference type="Gene3D" id="2.40.70.10">
    <property type="entry name" value="Acid Proteases"/>
    <property type="match status" value="2"/>
</dbReference>
<sequence length="418" mass="45761">MVSMTKISIAAFVLVALELSKPCSVLRWRCNVADMQPASYRYDYPTLSAVHDCLISPDDDNVVRVDLLPMKKSVRARAYNGYAKYNVPLETAPPVVDLDDFMNAQYFGVIEVGTPGQSFEVIFDTGSSNLWVPSKQCGSCNHAKYDHDGSSTYRSNGTKFAIRYGSGSLSGFVSTDSVTWGGVTVEGVDFAEATDEPGLVFRKGKFDGILGMAWRSISVDDLDPVFQRTWEQRMIPKNMFAFYLPSVSGKKGQLVLGGMDDNHYTGDMTWVPLSSETYWEVQADSIGVADLSSSCKTVILDTGTSLLAGPKDEIDKFAASIGAFQSPIGGVYVMSCSKAGTLPDFEVTLAGRKFVVHGEQYIMRVKMFGFPICILGMMGIDVPAPRGPLWILGDTFIRQYYSVFDVDGQRIGLATVSK</sequence>
<evidence type="ECO:0000313" key="12">
    <source>
        <dbReference type="EMBL" id="SPQ95806.1"/>
    </source>
</evidence>
<keyword evidence="5" id="KW-1015">Disulfide bond</keyword>
<dbReference type="FunFam" id="2.40.70.10:FF:000002">
    <property type="entry name" value="Vacuolar aspartic proteinase"/>
    <property type="match status" value="1"/>
</dbReference>
<dbReference type="PROSITE" id="PS00141">
    <property type="entry name" value="ASP_PROTEASE"/>
    <property type="match status" value="2"/>
</dbReference>
<dbReference type="Proteomes" id="UP000290189">
    <property type="component" value="Unassembled WGS sequence"/>
</dbReference>
<evidence type="ECO:0000256" key="2">
    <source>
        <dbReference type="ARBA" id="ARBA00022670"/>
    </source>
</evidence>
<organism evidence="11 13">
    <name type="scientific">Plasmodiophora brassicae</name>
    <name type="common">Clubroot disease agent</name>
    <dbReference type="NCBI Taxonomy" id="37360"/>
    <lineage>
        <taxon>Eukaryota</taxon>
        <taxon>Sar</taxon>
        <taxon>Rhizaria</taxon>
        <taxon>Endomyxa</taxon>
        <taxon>Phytomyxea</taxon>
        <taxon>Plasmodiophorida</taxon>
        <taxon>Plasmodiophoridae</taxon>
        <taxon>Plasmodiophora</taxon>
    </lineage>
</organism>
<keyword evidence="4 8" id="KW-0378">Hydrolase</keyword>
<dbReference type="AlphaFoldDB" id="A0A0G4ITJ9"/>
<keyword evidence="3 8" id="KW-0064">Aspartyl protease</keyword>
<reference evidence="11 13" key="1">
    <citation type="submission" date="2015-02" db="EMBL/GenBank/DDBJ databases">
        <authorList>
            <person name="Chooi Y.-H."/>
        </authorList>
    </citation>
    <scope>NUCLEOTIDE SEQUENCE [LARGE SCALE GENOMIC DNA]</scope>
    <source>
        <strain evidence="11">E3</strain>
    </source>
</reference>